<dbReference type="AlphaFoldDB" id="A0A6J5GJG9"/>
<dbReference type="InterPro" id="IPR008928">
    <property type="entry name" value="6-hairpin_glycosidase_sf"/>
</dbReference>
<dbReference type="InterPro" id="IPR012341">
    <property type="entry name" value="6hp_glycosidase-like_sf"/>
</dbReference>
<evidence type="ECO:0000313" key="2">
    <source>
        <dbReference type="EMBL" id="CAB3801337.1"/>
    </source>
</evidence>
<gene>
    <name evidence="2" type="ORF">LMG27177_05031</name>
</gene>
<dbReference type="GO" id="GO:0005975">
    <property type="term" value="P:carbohydrate metabolic process"/>
    <property type="evidence" value="ECO:0007669"/>
    <property type="project" value="InterPro"/>
</dbReference>
<dbReference type="EMBL" id="CADIKI010000016">
    <property type="protein sequence ID" value="CAB3801337.1"/>
    <property type="molecule type" value="Genomic_DNA"/>
</dbReference>
<dbReference type="Pfam" id="PF00723">
    <property type="entry name" value="Glyco_hydro_15"/>
    <property type="match status" value="1"/>
</dbReference>
<dbReference type="PANTHER" id="PTHR31616:SF0">
    <property type="entry name" value="GLUCAN 1,4-ALPHA-GLUCOSIDASE"/>
    <property type="match status" value="1"/>
</dbReference>
<evidence type="ECO:0000259" key="1">
    <source>
        <dbReference type="Pfam" id="PF00723"/>
    </source>
</evidence>
<reference evidence="2 3" key="1">
    <citation type="submission" date="2020-04" db="EMBL/GenBank/DDBJ databases">
        <authorList>
            <person name="De Canck E."/>
        </authorList>
    </citation>
    <scope>NUCLEOTIDE SEQUENCE [LARGE SCALE GENOMIC DNA]</scope>
    <source>
        <strain evidence="2 3">LMG 27177</strain>
    </source>
</reference>
<dbReference type="Gene3D" id="1.50.10.10">
    <property type="match status" value="1"/>
</dbReference>
<name>A0A6J5GJG9_9BURK</name>
<dbReference type="SUPFAM" id="SSF48208">
    <property type="entry name" value="Six-hairpin glycosidases"/>
    <property type="match status" value="1"/>
</dbReference>
<dbReference type="GO" id="GO:0004553">
    <property type="term" value="F:hydrolase activity, hydrolyzing O-glycosyl compounds"/>
    <property type="evidence" value="ECO:0007669"/>
    <property type="project" value="TreeGrafter"/>
</dbReference>
<accession>A0A6J5GJG9</accession>
<evidence type="ECO:0000313" key="3">
    <source>
        <dbReference type="Proteomes" id="UP000494252"/>
    </source>
</evidence>
<dbReference type="InterPro" id="IPR011613">
    <property type="entry name" value="GH15-like"/>
</dbReference>
<feature type="domain" description="GH15-like" evidence="1">
    <location>
        <begin position="402"/>
        <end position="783"/>
    </location>
</feature>
<keyword evidence="3" id="KW-1185">Reference proteome</keyword>
<protein>
    <recommendedName>
        <fullName evidence="1">GH15-like domain-containing protein</fullName>
    </recommendedName>
</protein>
<dbReference type="PANTHER" id="PTHR31616">
    <property type="entry name" value="TREHALASE"/>
    <property type="match status" value="1"/>
</dbReference>
<organism evidence="2 3">
    <name type="scientific">Paraburkholderia fynbosensis</name>
    <dbReference type="NCBI Taxonomy" id="1200993"/>
    <lineage>
        <taxon>Bacteria</taxon>
        <taxon>Pseudomonadati</taxon>
        <taxon>Pseudomonadota</taxon>
        <taxon>Betaproteobacteria</taxon>
        <taxon>Burkholderiales</taxon>
        <taxon>Burkholderiaceae</taxon>
        <taxon>Paraburkholderia</taxon>
    </lineage>
</organism>
<dbReference type="RefSeq" id="WP_175164008.1">
    <property type="nucleotide sequence ID" value="NZ_CADIKI010000016.1"/>
</dbReference>
<dbReference type="Proteomes" id="UP000494252">
    <property type="component" value="Unassembled WGS sequence"/>
</dbReference>
<proteinExistence type="predicted"/>
<sequence>MSPTSPSATSTRALYLSNWRDLVGVWKAAKLSQIDTSWTGPCLSELHCLRGSLARRTVNQIVDYTGFFRDETNAISYSHAEKFDSEAWFESGADDAGVLTTHYLSYQGASLPPRLDLTRSFAAPPDQPFFIVRYTLTNPTAESVTFNLLDQVHLNNVDPSKQVHAWYDAGQNAFIADMTASGQLFVLLGALQPSDGYQAGNNADASTQSGTVSAWYSFDAEGTLKNNADVSAPDVSLAFSKRVEVAPGASATLYFYLGVCETQADASAAIAAARASSGDAWMTAVASAYNTWLTNGNQGRRVHFDDDALNQMFDRALILMKNIQNPVLGTFAATTNPVAYQYRTWVRDACIAAIGLDTSGHHDEAQLYWRWMSGSQGGDGTWKTTYNTWDGSYVPFVEPEYDSVGAFLYGVYQHYALTADATFLRDLWPSVKRSADWIVSHIQPNGFGQADYSIWEESDNLEHNSYTQSWYVVGMYATQAITEGLGETSLTDWYAGGAASILTALQRPSDWFPPGSWNPQGYFCRAVNVNDTPRTMIDSSSDMLIALGVIDHESGRAASHVDTILSALTNESFGIARYPGDTFYYTASWSPGGNEALGPEPAWPQMSLWVAVYDILRGHAADALARLQWCASIWGKGYMPPGEAVSNVTKQPLVSSMCEPLTASAFILAALLYEKQVRFGCVPPSYNAGTFKTIGVSYAAAGDWNQWSNVPYFVGAQTSGASPMCSIKRVYVTNDGSNLYVRIDNVAGTFTRFAQPPLFALQLYSQDLAQGGAAASSLGIFNQALSRPMSFVVSRRSDSDSFSRWRVANNAWSAEGNVDYVEAPQWDPGSGRIEAIIPLAALASAGPSFGSWADMLFVLAACDPASGAWSETDHMLIHYRLSNGAQDWIYGNIEM</sequence>